<dbReference type="AlphaFoldDB" id="A0AAW1IJ71"/>
<evidence type="ECO:0000313" key="2">
    <source>
        <dbReference type="Proteomes" id="UP001443914"/>
    </source>
</evidence>
<proteinExistence type="predicted"/>
<dbReference type="Gene3D" id="3.10.10.10">
    <property type="entry name" value="HIV Type 1 Reverse Transcriptase, subunit A, domain 1"/>
    <property type="match status" value="1"/>
</dbReference>
<organism evidence="1 2">
    <name type="scientific">Saponaria officinalis</name>
    <name type="common">Common soapwort</name>
    <name type="synonym">Lychnis saponaria</name>
    <dbReference type="NCBI Taxonomy" id="3572"/>
    <lineage>
        <taxon>Eukaryota</taxon>
        <taxon>Viridiplantae</taxon>
        <taxon>Streptophyta</taxon>
        <taxon>Embryophyta</taxon>
        <taxon>Tracheophyta</taxon>
        <taxon>Spermatophyta</taxon>
        <taxon>Magnoliopsida</taxon>
        <taxon>eudicotyledons</taxon>
        <taxon>Gunneridae</taxon>
        <taxon>Pentapetalae</taxon>
        <taxon>Caryophyllales</taxon>
        <taxon>Caryophyllaceae</taxon>
        <taxon>Caryophylleae</taxon>
        <taxon>Saponaria</taxon>
    </lineage>
</organism>
<protein>
    <submittedName>
        <fullName evidence="1">Uncharacterized protein</fullName>
    </submittedName>
</protein>
<keyword evidence="2" id="KW-1185">Reference proteome</keyword>
<dbReference type="EMBL" id="JBDFQZ010000009">
    <property type="protein sequence ID" value="KAK9689568.1"/>
    <property type="molecule type" value="Genomic_DNA"/>
</dbReference>
<accession>A0AAW1IJ71</accession>
<name>A0AAW1IJ71_SAPOF</name>
<gene>
    <name evidence="1" type="ORF">RND81_09G067600</name>
</gene>
<dbReference type="SUPFAM" id="SSF56672">
    <property type="entry name" value="DNA/RNA polymerases"/>
    <property type="match status" value="1"/>
</dbReference>
<dbReference type="InterPro" id="IPR043502">
    <property type="entry name" value="DNA/RNA_pol_sf"/>
</dbReference>
<reference evidence="1" key="1">
    <citation type="submission" date="2024-03" db="EMBL/GenBank/DDBJ databases">
        <title>WGS assembly of Saponaria officinalis var. Norfolk2.</title>
        <authorList>
            <person name="Jenkins J."/>
            <person name="Shu S."/>
            <person name="Grimwood J."/>
            <person name="Barry K."/>
            <person name="Goodstein D."/>
            <person name="Schmutz J."/>
            <person name="Leebens-Mack J."/>
            <person name="Osbourn A."/>
        </authorList>
    </citation>
    <scope>NUCLEOTIDE SEQUENCE [LARGE SCALE GENOMIC DNA]</scope>
    <source>
        <strain evidence="1">JIC</strain>
    </source>
</reference>
<dbReference type="PANTHER" id="PTHR24559">
    <property type="entry name" value="TRANSPOSON TY3-I GAG-POL POLYPROTEIN"/>
    <property type="match status" value="1"/>
</dbReference>
<evidence type="ECO:0000313" key="1">
    <source>
        <dbReference type="EMBL" id="KAK9689568.1"/>
    </source>
</evidence>
<comment type="caution">
    <text evidence="1">The sequence shown here is derived from an EMBL/GenBank/DDBJ whole genome shotgun (WGS) entry which is preliminary data.</text>
</comment>
<dbReference type="Proteomes" id="UP001443914">
    <property type="component" value="Unassembled WGS sequence"/>
</dbReference>
<sequence length="131" mass="14848">MSVEKDATTKMEVDKLLEARFIEICEYSGWLADIVMVKRTSGVWQMCVDVTNLNKVYPNVCYPLPRIDQLVDSTSRHSTLSVFGCLLKVPPSIYMGDRLAKVCIHHQPQCVQVQDDIIRPEECRGNLSTTS</sequence>
<dbReference type="PANTHER" id="PTHR24559:SF430">
    <property type="entry name" value="RNA-DIRECTED DNA POLYMERASE"/>
    <property type="match status" value="1"/>
</dbReference>
<dbReference type="InterPro" id="IPR053134">
    <property type="entry name" value="RNA-dir_DNA_polymerase"/>
</dbReference>